<evidence type="ECO:0000259" key="1">
    <source>
        <dbReference type="Pfam" id="PF14261"/>
    </source>
</evidence>
<gene>
    <name evidence="2" type="ordered locus">Aazo_3377</name>
</gene>
<name>D7E2W4_NOSA0</name>
<sequence>MELETRIRGLNIEVIEALGEVIFDLDTVEDLQNWLDNLNI</sequence>
<reference evidence="2 3" key="1">
    <citation type="journal article" date="2010" name="PLoS ONE">
        <title>Genome erosion in a nitrogen-fixing vertically transmitted endosymbiotic multicellular cyanobacterium.</title>
        <authorList>
            <person name="Ran L."/>
            <person name="Larsson J."/>
            <person name="Vigil-Stenman T."/>
            <person name="Nylander J.A."/>
            <person name="Ininbergs K."/>
            <person name="Zheng W.W."/>
            <person name="Lapidus A."/>
            <person name="Lowry S."/>
            <person name="Haselkorn R."/>
            <person name="Bergman B."/>
        </authorList>
    </citation>
    <scope>NUCLEOTIDE SEQUENCE [LARGE SCALE GENOMIC DNA]</scope>
    <source>
        <strain evidence="2 3">0708</strain>
    </source>
</reference>
<dbReference type="eggNOG" id="COG5464">
    <property type="taxonomic scope" value="Bacteria"/>
</dbReference>
<dbReference type="Proteomes" id="UP000001511">
    <property type="component" value="Chromosome"/>
</dbReference>
<dbReference type="Pfam" id="PF14261">
    <property type="entry name" value="DUF4351"/>
    <property type="match status" value="1"/>
</dbReference>
<evidence type="ECO:0000313" key="3">
    <source>
        <dbReference type="Proteomes" id="UP000001511"/>
    </source>
</evidence>
<organism evidence="2 3">
    <name type="scientific">Nostoc azollae (strain 0708)</name>
    <name type="common">Anabaena azollae (strain 0708)</name>
    <dbReference type="NCBI Taxonomy" id="551115"/>
    <lineage>
        <taxon>Bacteria</taxon>
        <taxon>Bacillati</taxon>
        <taxon>Cyanobacteriota</taxon>
        <taxon>Cyanophyceae</taxon>
        <taxon>Nostocales</taxon>
        <taxon>Nostocaceae</taxon>
        <taxon>Trichormus</taxon>
    </lineage>
</organism>
<dbReference type="AlphaFoldDB" id="D7E2W4"/>
<accession>D7E2W4</accession>
<dbReference type="EMBL" id="CP002059">
    <property type="protein sequence ID" value="ADI65032.1"/>
    <property type="molecule type" value="Genomic_DNA"/>
</dbReference>
<dbReference type="KEGG" id="naz:Aazo_3377"/>
<dbReference type="RefSeq" id="WP_013192046.1">
    <property type="nucleotide sequence ID" value="NC_014248.1"/>
</dbReference>
<dbReference type="HOGENOM" id="CLU_3293271_0_0_3"/>
<feature type="domain" description="DUF4351" evidence="1">
    <location>
        <begin position="2"/>
        <end position="35"/>
    </location>
</feature>
<proteinExistence type="predicted"/>
<evidence type="ECO:0000313" key="2">
    <source>
        <dbReference type="EMBL" id="ADI65032.1"/>
    </source>
</evidence>
<keyword evidence="3" id="KW-1185">Reference proteome</keyword>
<protein>
    <recommendedName>
        <fullName evidence="1">DUF4351 domain-containing protein</fullName>
    </recommendedName>
</protein>
<dbReference type="InterPro" id="IPR025587">
    <property type="entry name" value="DUF4351"/>
</dbReference>